<sequence>MRRIFFLIWLMASVTFAAAAAGPFTVRVACIGDSITYGVGTDDRETESYPSRLQQLLGDGYEVGNFGKSGATLLRNGHRPYTGQPEYTQALSFVPDIAVIHLGVNDTDPRDWPNFRDEFVQDYLFLINSLRSVNEDVRILIAEITPITSDHRRFCSGTELWQREIRSAIRTVAEVADVQLVDFFTPLFRHPDLIPDAVHPDSMGAMLLARAAYSAITGDFGGLSMPLLYSDGMVLQRDCPISISGVADTGSEVTVKFAGEKRKTMAGTDGKWKVCFRPLPAATGLTLEISAGGESLVYDNVAIGDVWLCSGQSNMEFPVRDMIGKNDVLASADDRNLRLFDMKAKWRTDNIAWPAEAVDAVQKLDYYVDTEWIPSNRVTAEKFSAVGYCFGHMLRDSLDVPVGLICNAIGGSTTESWIDRQTLQQDFPLILKDWLDNDFVQAWARGRAAKNLDSKNTGKYRHPYEPCYLFEAGIMPLEGYPIKGVIWYQGESNAHNFEVHEKLFGLLIDSWRSYWNNPDLPFYFVQLSSIGRPSWPWFRDSQRRLAEKLTHAGMAVSSDLGDSLDVHPRNKRPVGERLARLALHYEYGYPDLVPSGPAVRAAEILDDGKVMVHFNWNEGLTTSDGAPVRTFEVAEYPGLFYPADAVICGDSVVLSCKDVSHPRYVRYGWQPYTRANLVNSSGLPASTFLVDITDTAAPCCGCVL</sequence>
<dbReference type="Gene3D" id="3.40.50.1110">
    <property type="entry name" value="SGNH hydrolase"/>
    <property type="match status" value="2"/>
</dbReference>
<name>A0A940IHQ9_9BACT</name>
<evidence type="ECO:0000313" key="6">
    <source>
        <dbReference type="Proteomes" id="UP000725002"/>
    </source>
</evidence>
<organism evidence="5 6">
    <name type="scientific">Candidatus Cryptobacteroides avicola</name>
    <dbReference type="NCBI Taxonomy" id="2840757"/>
    <lineage>
        <taxon>Bacteria</taxon>
        <taxon>Pseudomonadati</taxon>
        <taxon>Bacteroidota</taxon>
        <taxon>Bacteroidia</taxon>
        <taxon>Bacteroidales</taxon>
        <taxon>Candidatus Cryptobacteroides</taxon>
    </lineage>
</organism>
<dbReference type="InterPro" id="IPR013830">
    <property type="entry name" value="SGNH_hydro"/>
</dbReference>
<dbReference type="InterPro" id="IPR039329">
    <property type="entry name" value="SIAE"/>
</dbReference>
<dbReference type="PANTHER" id="PTHR22901:SF0">
    <property type="entry name" value="SIALATE O-ACETYLESTERASE"/>
    <property type="match status" value="1"/>
</dbReference>
<gene>
    <name evidence="5" type="ORF">IAB75_02530</name>
</gene>
<dbReference type="GO" id="GO:0001681">
    <property type="term" value="F:sialate O-acetylesterase activity"/>
    <property type="evidence" value="ECO:0007669"/>
    <property type="project" value="InterPro"/>
</dbReference>
<evidence type="ECO:0000256" key="2">
    <source>
        <dbReference type="SAM" id="SignalP"/>
    </source>
</evidence>
<feature type="chain" id="PRO_5037036599" evidence="2">
    <location>
        <begin position="20"/>
        <end position="704"/>
    </location>
</feature>
<dbReference type="Pfam" id="PF03629">
    <property type="entry name" value="SASA"/>
    <property type="match status" value="2"/>
</dbReference>
<dbReference type="PANTHER" id="PTHR22901">
    <property type="entry name" value="SIALATE O-ACETYLESTERASE"/>
    <property type="match status" value="1"/>
</dbReference>
<dbReference type="SUPFAM" id="SSF52266">
    <property type="entry name" value="SGNH hydrolase"/>
    <property type="match status" value="2"/>
</dbReference>
<feature type="domain" description="Sialate O-acetylesterase" evidence="3">
    <location>
        <begin position="305"/>
        <end position="423"/>
    </location>
</feature>
<feature type="domain" description="SGNH hydrolase-type esterase" evidence="4">
    <location>
        <begin position="30"/>
        <end position="204"/>
    </location>
</feature>
<comment type="caution">
    <text evidence="5">The sequence shown here is derived from an EMBL/GenBank/DDBJ whole genome shotgun (WGS) entry which is preliminary data.</text>
</comment>
<evidence type="ECO:0000313" key="5">
    <source>
        <dbReference type="EMBL" id="MBO8482980.1"/>
    </source>
</evidence>
<dbReference type="Pfam" id="PF13472">
    <property type="entry name" value="Lipase_GDSL_2"/>
    <property type="match status" value="1"/>
</dbReference>
<proteinExistence type="predicted"/>
<dbReference type="InterPro" id="IPR036514">
    <property type="entry name" value="SGNH_hydro_sf"/>
</dbReference>
<keyword evidence="1" id="KW-0378">Hydrolase</keyword>
<dbReference type="Proteomes" id="UP000725002">
    <property type="component" value="Unassembled WGS sequence"/>
</dbReference>
<dbReference type="InterPro" id="IPR005181">
    <property type="entry name" value="SASA"/>
</dbReference>
<keyword evidence="2" id="KW-0732">Signal</keyword>
<evidence type="ECO:0000259" key="3">
    <source>
        <dbReference type="Pfam" id="PF03629"/>
    </source>
</evidence>
<accession>A0A940IHQ9</accession>
<evidence type="ECO:0000256" key="1">
    <source>
        <dbReference type="ARBA" id="ARBA00022801"/>
    </source>
</evidence>
<evidence type="ECO:0000259" key="4">
    <source>
        <dbReference type="Pfam" id="PF13472"/>
    </source>
</evidence>
<dbReference type="GO" id="GO:0005975">
    <property type="term" value="P:carbohydrate metabolic process"/>
    <property type="evidence" value="ECO:0007669"/>
    <property type="project" value="TreeGrafter"/>
</dbReference>
<reference evidence="5" key="2">
    <citation type="journal article" date="2021" name="PeerJ">
        <title>Extensive microbial diversity within the chicken gut microbiome revealed by metagenomics and culture.</title>
        <authorList>
            <person name="Gilroy R."/>
            <person name="Ravi A."/>
            <person name="Getino M."/>
            <person name="Pursley I."/>
            <person name="Horton D.L."/>
            <person name="Alikhan N.F."/>
            <person name="Baker D."/>
            <person name="Gharbi K."/>
            <person name="Hall N."/>
            <person name="Watson M."/>
            <person name="Adriaenssens E.M."/>
            <person name="Foster-Nyarko E."/>
            <person name="Jarju S."/>
            <person name="Secka A."/>
            <person name="Antonio M."/>
            <person name="Oren A."/>
            <person name="Chaudhuri R.R."/>
            <person name="La Ragione R."/>
            <person name="Hildebrand F."/>
            <person name="Pallen M.J."/>
        </authorList>
    </citation>
    <scope>NUCLEOTIDE SEQUENCE</scope>
    <source>
        <strain evidence="5">G3-8215</strain>
    </source>
</reference>
<feature type="signal peptide" evidence="2">
    <location>
        <begin position="1"/>
        <end position="19"/>
    </location>
</feature>
<dbReference type="EMBL" id="JADILV010000020">
    <property type="protein sequence ID" value="MBO8482980.1"/>
    <property type="molecule type" value="Genomic_DNA"/>
</dbReference>
<feature type="domain" description="Sialate O-acetylesterase" evidence="3">
    <location>
        <begin position="481"/>
        <end position="582"/>
    </location>
</feature>
<reference evidence="5" key="1">
    <citation type="submission" date="2020-10" db="EMBL/GenBank/DDBJ databases">
        <authorList>
            <person name="Gilroy R."/>
        </authorList>
    </citation>
    <scope>NUCLEOTIDE SEQUENCE</scope>
    <source>
        <strain evidence="5">G3-8215</strain>
    </source>
</reference>
<dbReference type="AlphaFoldDB" id="A0A940IHQ9"/>
<protein>
    <submittedName>
        <fullName evidence="5">Sialate O-acetylesterase</fullName>
    </submittedName>
</protein>